<evidence type="ECO:0000313" key="2">
    <source>
        <dbReference type="EMBL" id="KEY63781.1"/>
    </source>
</evidence>
<protein>
    <submittedName>
        <fullName evidence="2">Uncharacterized protein</fullName>
    </submittedName>
</protein>
<keyword evidence="1" id="KW-0812">Transmembrane</keyword>
<keyword evidence="1" id="KW-1133">Transmembrane helix</keyword>
<feature type="transmembrane region" description="Helical" evidence="1">
    <location>
        <begin position="20"/>
        <end position="37"/>
    </location>
</feature>
<organism evidence="2 3">
    <name type="scientific">Lactococcus cremoris subsp. cremoris GE214</name>
    <dbReference type="NCBI Taxonomy" id="1415168"/>
    <lineage>
        <taxon>Bacteria</taxon>
        <taxon>Bacillati</taxon>
        <taxon>Bacillota</taxon>
        <taxon>Bacilli</taxon>
        <taxon>Lactobacillales</taxon>
        <taxon>Streptococcaceae</taxon>
        <taxon>Lactococcus</taxon>
        <taxon>Lactococcus cremoris subsp. cremoris</taxon>
    </lineage>
</organism>
<evidence type="ECO:0000256" key="1">
    <source>
        <dbReference type="SAM" id="Phobius"/>
    </source>
</evidence>
<keyword evidence="1" id="KW-0472">Membrane</keyword>
<proteinExistence type="predicted"/>
<gene>
    <name evidence="2" type="ORF">U725_00103</name>
</gene>
<reference evidence="2 3" key="1">
    <citation type="submission" date="2014-06" db="EMBL/GenBank/DDBJ databases">
        <title>Draft genome sequence of the putrescine producing strain Lactococcus lactis subsp cremoris GE214.</title>
        <authorList>
            <person name="Ladero V."/>
            <person name="Linares D.M."/>
            <person name="del Rio B."/>
            <person name="Mayo B."/>
            <person name="Martin M.C."/>
            <person name="Fernandez M."/>
            <person name="Alvarez M.A."/>
        </authorList>
    </citation>
    <scope>NUCLEOTIDE SEQUENCE [LARGE SCALE GENOMIC DNA]</scope>
    <source>
        <strain evidence="2 3">GE214</strain>
    </source>
</reference>
<comment type="caution">
    <text evidence="2">The sequence shown here is derived from an EMBL/GenBank/DDBJ whole genome shotgun (WGS) entry which is preliminary data.</text>
</comment>
<name>A0A084AEQ2_LACLC</name>
<accession>A0A084AEQ2</accession>
<evidence type="ECO:0000313" key="3">
    <source>
        <dbReference type="Proteomes" id="UP000028401"/>
    </source>
</evidence>
<dbReference type="RefSeq" id="WP_042747574.1">
    <property type="nucleotide sequence ID" value="NZ_AZSI01000002.1"/>
</dbReference>
<dbReference type="EMBL" id="AZSI01000002">
    <property type="protein sequence ID" value="KEY63781.1"/>
    <property type="molecule type" value="Genomic_DNA"/>
</dbReference>
<dbReference type="Proteomes" id="UP000028401">
    <property type="component" value="Unassembled WGS sequence"/>
</dbReference>
<dbReference type="AlphaFoldDB" id="A0A084AEQ2"/>
<sequence length="64" mass="7606">MERLEKRGQGLENFKKYNFVFYIIILFITILATFPFYRRNFHAGNDFAFNYARVMSTISALKDG</sequence>
<dbReference type="PATRIC" id="fig|1415168.3.peg.111"/>